<name>A0A8S9FW74_BRACR</name>
<dbReference type="AlphaFoldDB" id="A0A8S9FW74"/>
<gene>
    <name evidence="1" type="ORF">F2Q68_00021454</name>
</gene>
<proteinExistence type="predicted"/>
<dbReference type="EMBL" id="QGKW02002228">
    <property type="protein sequence ID" value="KAF2537441.1"/>
    <property type="molecule type" value="Genomic_DNA"/>
</dbReference>
<organism evidence="1 2">
    <name type="scientific">Brassica cretica</name>
    <name type="common">Mustard</name>
    <dbReference type="NCBI Taxonomy" id="69181"/>
    <lineage>
        <taxon>Eukaryota</taxon>
        <taxon>Viridiplantae</taxon>
        <taxon>Streptophyta</taxon>
        <taxon>Embryophyta</taxon>
        <taxon>Tracheophyta</taxon>
        <taxon>Spermatophyta</taxon>
        <taxon>Magnoliopsida</taxon>
        <taxon>eudicotyledons</taxon>
        <taxon>Gunneridae</taxon>
        <taxon>Pentapetalae</taxon>
        <taxon>rosids</taxon>
        <taxon>malvids</taxon>
        <taxon>Brassicales</taxon>
        <taxon>Brassicaceae</taxon>
        <taxon>Brassiceae</taxon>
        <taxon>Brassica</taxon>
    </lineage>
</organism>
<dbReference type="Proteomes" id="UP000712281">
    <property type="component" value="Unassembled WGS sequence"/>
</dbReference>
<dbReference type="OrthoDB" id="1108528at2759"/>
<comment type="caution">
    <text evidence="1">The sequence shown here is derived from an EMBL/GenBank/DDBJ whole genome shotgun (WGS) entry which is preliminary data.</text>
</comment>
<accession>A0A8S9FW74</accession>
<sequence>MSTKLELLKSAYTNKQTGQIQDPLIKDVVDLVESRVEDILMTQKATCEDQSTVSSANSLTRDQLNNLVLEAVPKKRGRYVGLDCSISTGGSSASVHCPIPVQDLIEQIKNKNK</sequence>
<evidence type="ECO:0000313" key="2">
    <source>
        <dbReference type="Proteomes" id="UP000712281"/>
    </source>
</evidence>
<protein>
    <submittedName>
        <fullName evidence="1">Uncharacterized protein</fullName>
    </submittedName>
</protein>
<reference evidence="1" key="1">
    <citation type="submission" date="2019-12" db="EMBL/GenBank/DDBJ databases">
        <title>Genome sequencing and annotation of Brassica cretica.</title>
        <authorList>
            <person name="Studholme D.J."/>
            <person name="Sarris P.F."/>
        </authorList>
    </citation>
    <scope>NUCLEOTIDE SEQUENCE</scope>
    <source>
        <strain evidence="1">PFS-001/15</strain>
        <tissue evidence="1">Leaf</tissue>
    </source>
</reference>
<evidence type="ECO:0000313" key="1">
    <source>
        <dbReference type="EMBL" id="KAF2537441.1"/>
    </source>
</evidence>